<keyword evidence="1" id="KW-0812">Transmembrane</keyword>
<keyword evidence="3" id="KW-1185">Reference proteome</keyword>
<sequence length="187" mass="20077">MSGSTQTLPGPAWTLEAVPRHQKRWLSFLSLRFGTVLCSMVGIICFAWALVQHENSVVYTDGIGAGFSSFNLGTSTYGFLWSSIFLLIVSCSCAVHPGVSIAFDCIGLLAQIITTLMYLAGLGEYHSGGYQDSGTADDQLYGVEVFGCAMLILGVGFYLALITCASKASHVRCKEGKEQVKPKDELA</sequence>
<proteinExistence type="predicted"/>
<keyword evidence="1" id="KW-1133">Transmembrane helix</keyword>
<gene>
    <name evidence="2" type="ORF">N7492_007180</name>
</gene>
<reference evidence="2" key="1">
    <citation type="submission" date="2022-11" db="EMBL/GenBank/DDBJ databases">
        <authorList>
            <person name="Petersen C."/>
        </authorList>
    </citation>
    <scope>NUCLEOTIDE SEQUENCE</scope>
    <source>
        <strain evidence="2">IBT 21917</strain>
    </source>
</reference>
<dbReference type="OrthoDB" id="4361504at2759"/>
<organism evidence="2 3">
    <name type="scientific">Penicillium capsulatum</name>
    <dbReference type="NCBI Taxonomy" id="69766"/>
    <lineage>
        <taxon>Eukaryota</taxon>
        <taxon>Fungi</taxon>
        <taxon>Dikarya</taxon>
        <taxon>Ascomycota</taxon>
        <taxon>Pezizomycotina</taxon>
        <taxon>Eurotiomycetes</taxon>
        <taxon>Eurotiomycetidae</taxon>
        <taxon>Eurotiales</taxon>
        <taxon>Aspergillaceae</taxon>
        <taxon>Penicillium</taxon>
    </lineage>
</organism>
<dbReference type="AlphaFoldDB" id="A0A9W9I1J1"/>
<dbReference type="Proteomes" id="UP001146351">
    <property type="component" value="Unassembled WGS sequence"/>
</dbReference>
<evidence type="ECO:0000313" key="3">
    <source>
        <dbReference type="Proteomes" id="UP001146351"/>
    </source>
</evidence>
<reference evidence="2" key="2">
    <citation type="journal article" date="2023" name="IMA Fungus">
        <title>Comparative genomic study of the Penicillium genus elucidates a diverse pangenome and 15 lateral gene transfer events.</title>
        <authorList>
            <person name="Petersen C."/>
            <person name="Sorensen T."/>
            <person name="Nielsen M.R."/>
            <person name="Sondergaard T.E."/>
            <person name="Sorensen J.L."/>
            <person name="Fitzpatrick D.A."/>
            <person name="Frisvad J.C."/>
            <person name="Nielsen K.L."/>
        </authorList>
    </citation>
    <scope>NUCLEOTIDE SEQUENCE</scope>
    <source>
        <strain evidence="2">IBT 21917</strain>
    </source>
</reference>
<keyword evidence="1" id="KW-0472">Membrane</keyword>
<protein>
    <submittedName>
        <fullName evidence="2">Uncharacterized protein</fullName>
    </submittedName>
</protein>
<feature type="transmembrane region" description="Helical" evidence="1">
    <location>
        <begin position="140"/>
        <end position="162"/>
    </location>
</feature>
<evidence type="ECO:0000256" key="1">
    <source>
        <dbReference type="SAM" id="Phobius"/>
    </source>
</evidence>
<dbReference type="EMBL" id="JAPQKO010000005">
    <property type="protein sequence ID" value="KAJ5161788.1"/>
    <property type="molecule type" value="Genomic_DNA"/>
</dbReference>
<comment type="caution">
    <text evidence="2">The sequence shown here is derived from an EMBL/GenBank/DDBJ whole genome shotgun (WGS) entry which is preliminary data.</text>
</comment>
<name>A0A9W9I1J1_9EURO</name>
<accession>A0A9W9I1J1</accession>
<feature type="transmembrane region" description="Helical" evidence="1">
    <location>
        <begin position="29"/>
        <end position="50"/>
    </location>
</feature>
<evidence type="ECO:0000313" key="2">
    <source>
        <dbReference type="EMBL" id="KAJ5161788.1"/>
    </source>
</evidence>
<feature type="transmembrane region" description="Helical" evidence="1">
    <location>
        <begin position="101"/>
        <end position="120"/>
    </location>
</feature>
<feature type="transmembrane region" description="Helical" evidence="1">
    <location>
        <begin position="70"/>
        <end position="89"/>
    </location>
</feature>